<feature type="compositionally biased region" description="Low complexity" evidence="1">
    <location>
        <begin position="15"/>
        <end position="40"/>
    </location>
</feature>
<feature type="region of interest" description="Disordered" evidence="1">
    <location>
        <begin position="77"/>
        <end position="107"/>
    </location>
</feature>
<proteinExistence type="predicted"/>
<accession>A0A6V7K9R5</accession>
<name>A0A6V7K9R5_9HYME</name>
<gene>
    <name evidence="2" type="ORF">BBRV_LOCUS69882</name>
</gene>
<protein>
    <submittedName>
        <fullName evidence="2">Uncharacterized protein</fullName>
    </submittedName>
</protein>
<evidence type="ECO:0000313" key="2">
    <source>
        <dbReference type="EMBL" id="CAD1559210.1"/>
    </source>
</evidence>
<feature type="region of interest" description="Disordered" evidence="1">
    <location>
        <begin position="1"/>
        <end position="53"/>
    </location>
</feature>
<dbReference type="AlphaFoldDB" id="A0A6V7K9R5"/>
<dbReference type="EMBL" id="CADCXW020000023">
    <property type="protein sequence ID" value="CAD1559210.1"/>
    <property type="molecule type" value="Genomic_DNA"/>
</dbReference>
<sequence length="118" mass="12886">MQFCSAQSRYHTNQSSSSSAANNHLGSSQPRRYHQYQQHQISSGGRKIPDKFTTGGLIVRNNKFKVNGLNQKSLDDNIGGAGDAQGARIQMTPPTTPRNVQEANSMSDACHKIQALTL</sequence>
<feature type="compositionally biased region" description="Polar residues" evidence="1">
    <location>
        <begin position="97"/>
        <end position="107"/>
    </location>
</feature>
<feature type="compositionally biased region" description="Polar residues" evidence="1">
    <location>
        <begin position="1"/>
        <end position="14"/>
    </location>
</feature>
<reference evidence="2" key="1">
    <citation type="submission" date="2020-07" db="EMBL/GenBank/DDBJ databases">
        <authorList>
            <person name="Ferguson B K."/>
        </authorList>
    </citation>
    <scope>NUCLEOTIDE SEQUENCE</scope>
    <source>
        <strain evidence="2">L06</strain>
    </source>
</reference>
<evidence type="ECO:0000256" key="1">
    <source>
        <dbReference type="SAM" id="MobiDB-lite"/>
    </source>
</evidence>
<organism evidence="2">
    <name type="scientific">Bracon brevicornis</name>
    <dbReference type="NCBI Taxonomy" id="1563983"/>
    <lineage>
        <taxon>Eukaryota</taxon>
        <taxon>Metazoa</taxon>
        <taxon>Ecdysozoa</taxon>
        <taxon>Arthropoda</taxon>
        <taxon>Hexapoda</taxon>
        <taxon>Insecta</taxon>
        <taxon>Pterygota</taxon>
        <taxon>Neoptera</taxon>
        <taxon>Endopterygota</taxon>
        <taxon>Hymenoptera</taxon>
        <taxon>Apocrita</taxon>
        <taxon>Ichneumonoidea</taxon>
        <taxon>Braconidae</taxon>
        <taxon>Braconinae</taxon>
        <taxon>Bracon</taxon>
    </lineage>
</organism>